<dbReference type="Proteomes" id="UP001732700">
    <property type="component" value="Chromosome 4D"/>
</dbReference>
<dbReference type="EnsemblPlants" id="AVESA.00010b.r2.4DG0774580.1">
    <property type="protein sequence ID" value="AVESA.00010b.r2.4DG0774580.1.CDS"/>
    <property type="gene ID" value="AVESA.00010b.r2.4DG0774580"/>
</dbReference>
<keyword evidence="2" id="KW-1185">Reference proteome</keyword>
<sequence length="399" mass="44652">MASASHPRRTRPPTGPQFAAHELMDWLGAAGEVLDQMLTPSTAMASKQMLRMSQGQGETSYALNSSFQNTQQNKMKPLIEAAIVDLCSSNKTSLPGTMLIADLGCSSGPNAVALVSIAIEAIQNHYLQFQQPPPEVCVLLNDLPDNDFNTVGKSLVALRQSNNKPVILTGIIPGSFYERLFTSGSLHLVCSSNSLHWLSKAPEDLTRNQIPAYDIDERVRRDRLPMVLEAYAKQFRKDFKLFLELRAKEFVQGGRMIVSLVGRSNVIATRFFYVSEIVAQILSVMVLEGVIDKAKYDSFYMPTYSPSSEELREIIEEEGSFKITDMRVDDPRTGAINTPSSFLNFLRAIFEPVLVQHFGDVMDEFVRTWERRWSLEGSVQEEHSRSHVAMLVISLALLQ</sequence>
<proteinExistence type="predicted"/>
<evidence type="ECO:0000313" key="2">
    <source>
        <dbReference type="Proteomes" id="UP001732700"/>
    </source>
</evidence>
<organism evidence="1 2">
    <name type="scientific">Avena sativa</name>
    <name type="common">Oat</name>
    <dbReference type="NCBI Taxonomy" id="4498"/>
    <lineage>
        <taxon>Eukaryota</taxon>
        <taxon>Viridiplantae</taxon>
        <taxon>Streptophyta</taxon>
        <taxon>Embryophyta</taxon>
        <taxon>Tracheophyta</taxon>
        <taxon>Spermatophyta</taxon>
        <taxon>Magnoliopsida</taxon>
        <taxon>Liliopsida</taxon>
        <taxon>Poales</taxon>
        <taxon>Poaceae</taxon>
        <taxon>BOP clade</taxon>
        <taxon>Pooideae</taxon>
        <taxon>Poodae</taxon>
        <taxon>Poeae</taxon>
        <taxon>Poeae Chloroplast Group 1 (Aveneae type)</taxon>
        <taxon>Aveninae</taxon>
        <taxon>Avena</taxon>
    </lineage>
</organism>
<reference evidence="1" key="1">
    <citation type="submission" date="2021-05" db="EMBL/GenBank/DDBJ databases">
        <authorList>
            <person name="Scholz U."/>
            <person name="Mascher M."/>
            <person name="Fiebig A."/>
        </authorList>
    </citation>
    <scope>NUCLEOTIDE SEQUENCE [LARGE SCALE GENOMIC DNA]</scope>
</reference>
<evidence type="ECO:0000313" key="1">
    <source>
        <dbReference type="EnsemblPlants" id="AVESA.00010b.r2.4DG0774580.1.CDS"/>
    </source>
</evidence>
<accession>A0ACD5XD27</accession>
<name>A0ACD5XD27_AVESA</name>
<reference evidence="1" key="2">
    <citation type="submission" date="2025-09" db="UniProtKB">
        <authorList>
            <consortium name="EnsemblPlants"/>
        </authorList>
    </citation>
    <scope>IDENTIFICATION</scope>
</reference>
<protein>
    <submittedName>
        <fullName evidence="1">Uncharacterized protein</fullName>
    </submittedName>
</protein>